<dbReference type="Proteomes" id="UP000276603">
    <property type="component" value="Unassembled WGS sequence"/>
</dbReference>
<dbReference type="AlphaFoldDB" id="A0A3B0BZR4"/>
<evidence type="ECO:0000259" key="1">
    <source>
        <dbReference type="PROSITE" id="PS51186"/>
    </source>
</evidence>
<dbReference type="InterPro" id="IPR000182">
    <property type="entry name" value="GNAT_dom"/>
</dbReference>
<protein>
    <submittedName>
        <fullName evidence="2">N-acetyltransferase</fullName>
    </submittedName>
</protein>
<gene>
    <name evidence="2" type="ORF">D7Z94_19795</name>
</gene>
<feature type="domain" description="N-acetyltransferase" evidence="1">
    <location>
        <begin position="1"/>
        <end position="117"/>
    </location>
</feature>
<dbReference type="GO" id="GO:0016747">
    <property type="term" value="F:acyltransferase activity, transferring groups other than amino-acyl groups"/>
    <property type="evidence" value="ECO:0007669"/>
    <property type="project" value="InterPro"/>
</dbReference>
<keyword evidence="2" id="KW-0808">Transferase</keyword>
<dbReference type="SUPFAM" id="SSF55729">
    <property type="entry name" value="Acyl-CoA N-acyltransferases (Nat)"/>
    <property type="match status" value="1"/>
</dbReference>
<accession>A0A3B0BZR4</accession>
<dbReference type="Pfam" id="PF13302">
    <property type="entry name" value="Acetyltransf_3"/>
    <property type="match status" value="1"/>
</dbReference>
<proteinExistence type="predicted"/>
<dbReference type="EMBL" id="RBCJ01000004">
    <property type="protein sequence ID" value="RKN78460.1"/>
    <property type="molecule type" value="Genomic_DNA"/>
</dbReference>
<name>A0A3B0BZR4_9FLAO</name>
<evidence type="ECO:0000313" key="3">
    <source>
        <dbReference type="Proteomes" id="UP000276603"/>
    </source>
</evidence>
<dbReference type="InterPro" id="IPR016181">
    <property type="entry name" value="Acyl_CoA_acyltransferase"/>
</dbReference>
<organism evidence="2 3">
    <name type="scientific">Ulvibacterium marinum</name>
    <dbReference type="NCBI Taxonomy" id="2419782"/>
    <lineage>
        <taxon>Bacteria</taxon>
        <taxon>Pseudomonadati</taxon>
        <taxon>Bacteroidota</taxon>
        <taxon>Flavobacteriia</taxon>
        <taxon>Flavobacteriales</taxon>
        <taxon>Flavobacteriaceae</taxon>
        <taxon>Ulvibacterium</taxon>
    </lineage>
</organism>
<keyword evidence="3" id="KW-1185">Reference proteome</keyword>
<dbReference type="Gene3D" id="3.40.630.30">
    <property type="match status" value="1"/>
</dbReference>
<reference evidence="2 3" key="1">
    <citation type="submission" date="2018-10" db="EMBL/GenBank/DDBJ databases">
        <title>Ulvibacterium marinum gen. nov., sp. nov., a novel marine bacterium of the family Flavobacteriaceae, isolated from a culture of the green alga Ulva prolifera.</title>
        <authorList>
            <person name="Zhang Z."/>
        </authorList>
    </citation>
    <scope>NUCLEOTIDE SEQUENCE [LARGE SCALE GENOMIC DNA]</scope>
    <source>
        <strain evidence="2 3">CCMM003</strain>
    </source>
</reference>
<dbReference type="OrthoDB" id="9811523at2"/>
<dbReference type="PROSITE" id="PS51186">
    <property type="entry name" value="GNAT"/>
    <property type="match status" value="1"/>
</dbReference>
<evidence type="ECO:0000313" key="2">
    <source>
        <dbReference type="EMBL" id="RKN78460.1"/>
    </source>
</evidence>
<comment type="caution">
    <text evidence="2">The sequence shown here is derived from an EMBL/GenBank/DDBJ whole genome shotgun (WGS) entry which is preliminary data.</text>
</comment>
<sequence length="118" mass="13527">MEQVENKTDLVWVILNEGLFAGCCGIHGIPTKQPHFGLWIKSGQQGKGIGKKVVNHMLPWGISNLDIEFIKYPVDKRNQKSIHLISQLNLKLSDNYEMGNQKKLDVDEYRLYKIPPTH</sequence>
<dbReference type="CDD" id="cd04301">
    <property type="entry name" value="NAT_SF"/>
    <property type="match status" value="1"/>
</dbReference>